<evidence type="ECO:0000313" key="1">
    <source>
        <dbReference type="EMBL" id="EXX71566.1"/>
    </source>
</evidence>
<reference evidence="1 2" key="1">
    <citation type="submission" date="2014-02" db="EMBL/GenBank/DDBJ databases">
        <title>Single nucleus genome sequencing reveals high similarity among nuclei of an endomycorrhizal fungus.</title>
        <authorList>
            <person name="Lin K."/>
            <person name="Geurts R."/>
            <person name="Zhang Z."/>
            <person name="Limpens E."/>
            <person name="Saunders D.G."/>
            <person name="Mu D."/>
            <person name="Pang E."/>
            <person name="Cao H."/>
            <person name="Cha H."/>
            <person name="Lin T."/>
            <person name="Zhou Q."/>
            <person name="Shang Y."/>
            <person name="Li Y."/>
            <person name="Ivanov S."/>
            <person name="Sharma T."/>
            <person name="Velzen R.V."/>
            <person name="Ruijter N.D."/>
            <person name="Aanen D.K."/>
            <person name="Win J."/>
            <person name="Kamoun S."/>
            <person name="Bisseling T."/>
            <person name="Huang S."/>
        </authorList>
    </citation>
    <scope>NUCLEOTIDE SEQUENCE [LARGE SCALE GENOMIC DNA]</scope>
    <source>
        <strain evidence="2">DAOM197198w</strain>
    </source>
</reference>
<evidence type="ECO:0000313" key="2">
    <source>
        <dbReference type="Proteomes" id="UP000022910"/>
    </source>
</evidence>
<dbReference type="Proteomes" id="UP000022910">
    <property type="component" value="Unassembled WGS sequence"/>
</dbReference>
<dbReference type="HOGENOM" id="CLU_1928725_0_0_1"/>
<dbReference type="EMBL" id="JEMT01016093">
    <property type="protein sequence ID" value="EXX71566.1"/>
    <property type="molecule type" value="Genomic_DNA"/>
</dbReference>
<protein>
    <submittedName>
        <fullName evidence="1">Uncharacterized protein</fullName>
    </submittedName>
</protein>
<accession>A0A015LG60</accession>
<name>A0A015LG60_RHIIW</name>
<gene>
    <name evidence="1" type="ORF">RirG_077350</name>
</gene>
<comment type="caution">
    <text evidence="1">The sequence shown here is derived from an EMBL/GenBank/DDBJ whole genome shotgun (WGS) entry which is preliminary data.</text>
</comment>
<sequence length="131" mass="14298">MSLVDTASIPSVIVILHFWNLFIDNDFGASIASICATIIPPAFTGPIVPPQRMIDIGNPQSHNLFLVADTLLLDTPTLICQVTAAKIGPFRTCIHCQPRATARKRCLRLQANKVQHVPCRCSAFCANKMAL</sequence>
<keyword evidence="2" id="KW-1185">Reference proteome</keyword>
<dbReference type="AlphaFoldDB" id="A0A015LG60"/>
<organism evidence="1 2">
    <name type="scientific">Rhizophagus irregularis (strain DAOM 197198w)</name>
    <name type="common">Glomus intraradices</name>
    <dbReference type="NCBI Taxonomy" id="1432141"/>
    <lineage>
        <taxon>Eukaryota</taxon>
        <taxon>Fungi</taxon>
        <taxon>Fungi incertae sedis</taxon>
        <taxon>Mucoromycota</taxon>
        <taxon>Glomeromycotina</taxon>
        <taxon>Glomeromycetes</taxon>
        <taxon>Glomerales</taxon>
        <taxon>Glomeraceae</taxon>
        <taxon>Rhizophagus</taxon>
    </lineage>
</organism>
<proteinExistence type="predicted"/>